<name>A0ABN7P188_TIMPD</name>
<keyword evidence="1" id="KW-0472">Membrane</keyword>
<evidence type="ECO:0000256" key="1">
    <source>
        <dbReference type="SAM" id="Phobius"/>
    </source>
</evidence>
<dbReference type="Proteomes" id="UP001153148">
    <property type="component" value="Unassembled WGS sequence"/>
</dbReference>
<proteinExistence type="predicted"/>
<keyword evidence="1" id="KW-1133">Transmembrane helix</keyword>
<comment type="caution">
    <text evidence="2">The sequence shown here is derived from an EMBL/GenBank/DDBJ whole genome shotgun (WGS) entry which is preliminary data.</text>
</comment>
<keyword evidence="3" id="KW-1185">Reference proteome</keyword>
<dbReference type="EMBL" id="CAJPIN010008907">
    <property type="protein sequence ID" value="CAG2059186.1"/>
    <property type="molecule type" value="Genomic_DNA"/>
</dbReference>
<reference evidence="2" key="1">
    <citation type="submission" date="2021-03" db="EMBL/GenBank/DDBJ databases">
        <authorList>
            <person name="Tran Van P."/>
        </authorList>
    </citation>
    <scope>NUCLEOTIDE SEQUENCE</scope>
</reference>
<keyword evidence="1" id="KW-0812">Transmembrane</keyword>
<evidence type="ECO:0000313" key="3">
    <source>
        <dbReference type="Proteomes" id="UP001153148"/>
    </source>
</evidence>
<sequence>MMNKFVPNTVPLYIDLKENRSLPSNPLTWLHYIRVLQEGGFVALLSLLPYGRAIQNYGERYQSGSGGFETNAFFRAFGDFIGIFTLSLLIGALMGCITALISFLLNQN</sequence>
<evidence type="ECO:0000313" key="2">
    <source>
        <dbReference type="EMBL" id="CAG2059186.1"/>
    </source>
</evidence>
<accession>A0ABN7P188</accession>
<protein>
    <submittedName>
        <fullName evidence="2">Uncharacterized protein</fullName>
    </submittedName>
</protein>
<organism evidence="2 3">
    <name type="scientific">Timema podura</name>
    <name type="common">Walking stick</name>
    <dbReference type="NCBI Taxonomy" id="61482"/>
    <lineage>
        <taxon>Eukaryota</taxon>
        <taxon>Metazoa</taxon>
        <taxon>Ecdysozoa</taxon>
        <taxon>Arthropoda</taxon>
        <taxon>Hexapoda</taxon>
        <taxon>Insecta</taxon>
        <taxon>Pterygota</taxon>
        <taxon>Neoptera</taxon>
        <taxon>Polyneoptera</taxon>
        <taxon>Phasmatodea</taxon>
        <taxon>Timematodea</taxon>
        <taxon>Timematoidea</taxon>
        <taxon>Timematidae</taxon>
        <taxon>Timema</taxon>
    </lineage>
</organism>
<gene>
    <name evidence="2" type="ORF">TPAB3V08_LOCUS6152</name>
</gene>
<feature type="non-terminal residue" evidence="2">
    <location>
        <position position="108"/>
    </location>
</feature>
<feature type="transmembrane region" description="Helical" evidence="1">
    <location>
        <begin position="72"/>
        <end position="105"/>
    </location>
</feature>